<dbReference type="OrthoDB" id="9759366at2"/>
<evidence type="ECO:0000256" key="2">
    <source>
        <dbReference type="ARBA" id="ARBA00022695"/>
    </source>
</evidence>
<keyword evidence="3" id="KW-0547">Nucleotide-binding</keyword>
<keyword evidence="4" id="KW-0067">ATP-binding</keyword>
<dbReference type="GO" id="GO:0008882">
    <property type="term" value="F:[glutamate-ammonia-ligase] adenylyltransferase activity"/>
    <property type="evidence" value="ECO:0007669"/>
    <property type="project" value="UniProtKB-EC"/>
</dbReference>
<keyword evidence="1 9" id="KW-0808">Transferase</keyword>
<evidence type="ECO:0000256" key="1">
    <source>
        <dbReference type="ARBA" id="ARBA00022679"/>
    </source>
</evidence>
<keyword evidence="6" id="KW-0511">Multifunctional enzyme</keyword>
<dbReference type="Pfam" id="PF08335">
    <property type="entry name" value="GlnD_UR_UTase"/>
    <property type="match status" value="2"/>
</dbReference>
<dbReference type="PANTHER" id="PTHR30621:SF0">
    <property type="entry name" value="BIFUNCTIONAL GLUTAMINE SYNTHETASE ADENYLYLTRANSFERASE_ADENYLYL-REMOVING ENZYME"/>
    <property type="match status" value="1"/>
</dbReference>
<dbReference type="GO" id="GO:0000820">
    <property type="term" value="P:regulation of glutamine family amino acid metabolic process"/>
    <property type="evidence" value="ECO:0007669"/>
    <property type="project" value="TreeGrafter"/>
</dbReference>
<dbReference type="EC" id="2.7.7.42" evidence="9"/>
<dbReference type="RefSeq" id="WP_134490085.1">
    <property type="nucleotide sequence ID" value="NZ_SOEZ01000042.1"/>
</dbReference>
<protein>
    <submittedName>
        <fullName evidence="9">Bifunctional [glutamine synthetase] adenylyltransferase/[glutamine synthetase]-adenylyl-L-tyrosine phosphorylase</fullName>
        <ecNumber evidence="9">2.7.7.42</ecNumber>
        <ecNumber evidence="9">2.7.7.89</ecNumber>
    </submittedName>
</protein>
<dbReference type="GO" id="GO:0047388">
    <property type="term" value="F:[glutamine synthetase]-adenylyl-L-tyrosine phosphorylase activity"/>
    <property type="evidence" value="ECO:0007669"/>
    <property type="project" value="UniProtKB-EC"/>
</dbReference>
<dbReference type="EC" id="2.7.7.89" evidence="9"/>
<evidence type="ECO:0000313" key="10">
    <source>
        <dbReference type="Proteomes" id="UP000297866"/>
    </source>
</evidence>
<dbReference type="EMBL" id="SOEZ01000042">
    <property type="protein sequence ID" value="TFB51352.1"/>
    <property type="molecule type" value="Genomic_DNA"/>
</dbReference>
<evidence type="ECO:0000313" key="9">
    <source>
        <dbReference type="EMBL" id="TFB51352.1"/>
    </source>
</evidence>
<evidence type="ECO:0000256" key="4">
    <source>
        <dbReference type="ARBA" id="ARBA00022840"/>
    </source>
</evidence>
<dbReference type="AlphaFoldDB" id="A0A4R8UE43"/>
<dbReference type="GO" id="GO:0005524">
    <property type="term" value="F:ATP binding"/>
    <property type="evidence" value="ECO:0007669"/>
    <property type="project" value="UniProtKB-KW"/>
</dbReference>
<dbReference type="InterPro" id="IPR005190">
    <property type="entry name" value="GlnE_rpt_dom"/>
</dbReference>
<feature type="domain" description="PII-uridylyltransferase/Glutamine-synthetase adenylyltransferase" evidence="8">
    <location>
        <begin position="862"/>
        <end position="999"/>
    </location>
</feature>
<keyword evidence="2 9" id="KW-0548">Nucleotidyltransferase</keyword>
<accession>A0A4R8UE43</accession>
<feature type="domain" description="Glutamate-ammonia ligase adenylyltransferase repeated" evidence="7">
    <location>
        <begin position="80"/>
        <end position="331"/>
    </location>
</feature>
<evidence type="ECO:0000259" key="7">
    <source>
        <dbReference type="Pfam" id="PF03710"/>
    </source>
</evidence>
<sequence length="1011" mass="109724">MARQQLTLTELARVGFVELGVVRARLEEVHSLGGPDAPALLPLLGRTASPDAALGALLALLRQAPGEARALLEHPDATLRLLKVIGASSGLAEFFLRHPDELGILAGTRATLPGPEELAADLLDSVGALDGFATLVEDAGWVALRVRYRRRLAELAAFDLEQEDPVAGVDEVARTLADLAAAALEASLAVARSMCSGAVAAHGVYPVEQVRETRLAVIGMGKAGANELNYVSDVDVIFVAEGNEEAGLGSARAVDIATRLAIVMIRGINESAVEPELWEVDPNLRPEGKDGALVRSLESHLAYYERWAKSWEFQALLKARPLAGDLDLGARYVEGVAPKVWTSASRENFVESVQRMRERVTTNIPDDEVDVQLKLGPGGLRDIEFTVQLLQLVHGQADPDVRQPGTLPALVALADAGYVGRAEAAEFAQDYRMLRLMEHRLQLEKLRRTHLVPRDEASLRILARATGLATSAAQLTARWAETKQRVRGLHERLFYRPLLSAVAALPAEGRALTTAQAEARLAAIGFRNPKGALGHIGALTGGVSRRAAIQRHLIPVMLQWFSEGADPDYGLLAFRRLSDNLGSTYWFLRMLRDSSGAAQRLTHVLSASRFVGELLEKIPEAVAWLEDEDDLRPRPLAALQEEARAVLARHESPDAAASILRTARRREMLRLAFSSVLGQLTIEELAAGLTDVNATVIQSVLAAIRGTGLGGADASTAPDGIEFAVIGMGRFGGAELGFGSDADVMYVFRAGQVQGEAAHDRARFIVRELNRLTEDNRLPLDLDIGLRPEGKNGPVARSLDSYEAYYRRWSLTWEAQALLRGRGVAGDRALLADFEAVADSVRYPVAIAEQEVREVKRIKARVENERLPQAADPNRHLKLGRGSLSDVEWFVQLLQLQHAAAVPGLRTTSTLRALQAAVEAGLVAETDAATLRAAWDFASRARSAITLWTNRTSDVLPTDRVQLEGVARVMEYPPGSANALEEDYLAVTRRARAVFERLFYGPVERAGPTTG</sequence>
<evidence type="ECO:0000256" key="3">
    <source>
        <dbReference type="ARBA" id="ARBA00022741"/>
    </source>
</evidence>
<dbReference type="Gene3D" id="1.20.120.330">
    <property type="entry name" value="Nucleotidyltransferases domain 2"/>
    <property type="match status" value="2"/>
</dbReference>
<reference evidence="9 10" key="1">
    <citation type="submission" date="2019-03" db="EMBL/GenBank/DDBJ databases">
        <title>Genomics of glacier-inhabiting Cryobacterium strains.</title>
        <authorList>
            <person name="Liu Q."/>
            <person name="Xin Y.-H."/>
        </authorList>
    </citation>
    <scope>NUCLEOTIDE SEQUENCE [LARGE SCALE GENOMIC DNA]</scope>
    <source>
        <strain evidence="9 10">Sr47</strain>
    </source>
</reference>
<dbReference type="GO" id="GO:0005829">
    <property type="term" value="C:cytosol"/>
    <property type="evidence" value="ECO:0007669"/>
    <property type="project" value="TreeGrafter"/>
</dbReference>
<dbReference type="NCBIfam" id="NF010707">
    <property type="entry name" value="PRK14109.1"/>
    <property type="match status" value="1"/>
</dbReference>
<dbReference type="CDD" id="cd05401">
    <property type="entry name" value="NT_GlnE_GlnD_like"/>
    <property type="match status" value="2"/>
</dbReference>
<evidence type="ECO:0000256" key="6">
    <source>
        <dbReference type="ARBA" id="ARBA00023268"/>
    </source>
</evidence>
<feature type="domain" description="Glutamate-ammonia ligase adenylyltransferase repeated" evidence="7">
    <location>
        <begin position="599"/>
        <end position="836"/>
    </location>
</feature>
<dbReference type="Proteomes" id="UP000297866">
    <property type="component" value="Unassembled WGS sequence"/>
</dbReference>
<evidence type="ECO:0000256" key="5">
    <source>
        <dbReference type="ARBA" id="ARBA00022842"/>
    </source>
</evidence>
<dbReference type="Pfam" id="PF03710">
    <property type="entry name" value="GlnE"/>
    <property type="match status" value="2"/>
</dbReference>
<organism evidence="9 10">
    <name type="scientific">Cryobacterium tagatosivorans</name>
    <dbReference type="NCBI Taxonomy" id="1259199"/>
    <lineage>
        <taxon>Bacteria</taxon>
        <taxon>Bacillati</taxon>
        <taxon>Actinomycetota</taxon>
        <taxon>Actinomycetes</taxon>
        <taxon>Micrococcales</taxon>
        <taxon>Microbacteriaceae</taxon>
        <taxon>Cryobacterium</taxon>
    </lineage>
</organism>
<dbReference type="InterPro" id="IPR023057">
    <property type="entry name" value="GlnE"/>
</dbReference>
<keyword evidence="5" id="KW-0460">Magnesium</keyword>
<proteinExistence type="predicted"/>
<feature type="domain" description="PII-uridylyltransferase/Glutamine-synthetase adenylyltransferase" evidence="8">
    <location>
        <begin position="368"/>
        <end position="494"/>
    </location>
</feature>
<dbReference type="SUPFAM" id="SSF81593">
    <property type="entry name" value="Nucleotidyltransferase substrate binding subunit/domain"/>
    <property type="match status" value="2"/>
</dbReference>
<name>A0A4R8UE43_9MICO</name>
<gene>
    <name evidence="9" type="ORF">E3O23_08550</name>
</gene>
<dbReference type="PANTHER" id="PTHR30621">
    <property type="entry name" value="GLUTAMINE SYNTHETASE ADENYLYLTRANSFERASE"/>
    <property type="match status" value="1"/>
</dbReference>
<dbReference type="InterPro" id="IPR043519">
    <property type="entry name" value="NT_sf"/>
</dbReference>
<dbReference type="InterPro" id="IPR013546">
    <property type="entry name" value="PII_UdlTrfase/GS_AdlTrfase"/>
</dbReference>
<dbReference type="Gene3D" id="3.30.460.10">
    <property type="entry name" value="Beta Polymerase, domain 2"/>
    <property type="match status" value="2"/>
</dbReference>
<keyword evidence="10" id="KW-1185">Reference proteome</keyword>
<evidence type="ECO:0000259" key="8">
    <source>
        <dbReference type="Pfam" id="PF08335"/>
    </source>
</evidence>
<comment type="caution">
    <text evidence="9">The sequence shown here is derived from an EMBL/GenBank/DDBJ whole genome shotgun (WGS) entry which is preliminary data.</text>
</comment>
<dbReference type="SUPFAM" id="SSF81301">
    <property type="entry name" value="Nucleotidyltransferase"/>
    <property type="match status" value="2"/>
</dbReference>